<keyword evidence="3" id="KW-1185">Reference proteome</keyword>
<dbReference type="AlphaFoldDB" id="A0A3S5BKK2"/>
<proteinExistence type="predicted"/>
<evidence type="ECO:0000313" key="3">
    <source>
        <dbReference type="Proteomes" id="UP000784294"/>
    </source>
</evidence>
<accession>A0A3S5BKK2</accession>
<feature type="region of interest" description="Disordered" evidence="1">
    <location>
        <begin position="29"/>
        <end position="59"/>
    </location>
</feature>
<evidence type="ECO:0000256" key="1">
    <source>
        <dbReference type="SAM" id="MobiDB-lite"/>
    </source>
</evidence>
<dbReference type="Proteomes" id="UP000784294">
    <property type="component" value="Unassembled WGS sequence"/>
</dbReference>
<dbReference type="EMBL" id="CAAALY010089457">
    <property type="protein sequence ID" value="VEL27730.1"/>
    <property type="molecule type" value="Genomic_DNA"/>
</dbReference>
<reference evidence="2" key="1">
    <citation type="submission" date="2018-11" db="EMBL/GenBank/DDBJ databases">
        <authorList>
            <consortium name="Pathogen Informatics"/>
        </authorList>
    </citation>
    <scope>NUCLEOTIDE SEQUENCE</scope>
</reference>
<gene>
    <name evidence="2" type="ORF">PXEA_LOCUS21170</name>
</gene>
<comment type="caution">
    <text evidence="2">The sequence shown here is derived from an EMBL/GenBank/DDBJ whole genome shotgun (WGS) entry which is preliminary data.</text>
</comment>
<protein>
    <submittedName>
        <fullName evidence="2">Uncharacterized protein</fullName>
    </submittedName>
</protein>
<evidence type="ECO:0000313" key="2">
    <source>
        <dbReference type="EMBL" id="VEL27730.1"/>
    </source>
</evidence>
<name>A0A3S5BKK2_9PLAT</name>
<organism evidence="2 3">
    <name type="scientific">Protopolystoma xenopodis</name>
    <dbReference type="NCBI Taxonomy" id="117903"/>
    <lineage>
        <taxon>Eukaryota</taxon>
        <taxon>Metazoa</taxon>
        <taxon>Spiralia</taxon>
        <taxon>Lophotrochozoa</taxon>
        <taxon>Platyhelminthes</taxon>
        <taxon>Monogenea</taxon>
        <taxon>Polyopisthocotylea</taxon>
        <taxon>Polystomatidea</taxon>
        <taxon>Polystomatidae</taxon>
        <taxon>Protopolystoma</taxon>
    </lineage>
</organism>
<sequence length="59" mass="6413">MARSSEKATFSVGRRFSAETGPLIKLYGLPLGADKTPHHGHQKEDVCQPVNADLPPPCR</sequence>